<gene>
    <name evidence="12" type="ORF">F9C07_2283804</name>
</gene>
<dbReference type="GO" id="GO:0031177">
    <property type="term" value="F:phosphopantetheine binding"/>
    <property type="evidence" value="ECO:0007669"/>
    <property type="project" value="InterPro"/>
</dbReference>
<evidence type="ECO:0000259" key="10">
    <source>
        <dbReference type="PROSITE" id="PS52004"/>
    </source>
</evidence>
<dbReference type="Pfam" id="PF08242">
    <property type="entry name" value="Methyltransf_12"/>
    <property type="match status" value="1"/>
</dbReference>
<evidence type="ECO:0000256" key="7">
    <source>
        <dbReference type="ARBA" id="ARBA00023315"/>
    </source>
</evidence>
<dbReference type="SMART" id="SM00825">
    <property type="entry name" value="PKS_KS"/>
    <property type="match status" value="1"/>
</dbReference>
<dbReference type="InterPro" id="IPR014030">
    <property type="entry name" value="Ketoacyl_synth_N"/>
</dbReference>
<feature type="domain" description="PKS/mFAS DH" evidence="11">
    <location>
        <begin position="972"/>
        <end position="1289"/>
    </location>
</feature>
<dbReference type="SUPFAM" id="SSF50129">
    <property type="entry name" value="GroES-like"/>
    <property type="match status" value="1"/>
</dbReference>
<dbReference type="SUPFAM" id="SSF52151">
    <property type="entry name" value="FabD/lysophospholipase-like"/>
    <property type="match status" value="1"/>
</dbReference>
<dbReference type="Pfam" id="PF08659">
    <property type="entry name" value="KR"/>
    <property type="match status" value="1"/>
</dbReference>
<dbReference type="InterPro" id="IPR049900">
    <property type="entry name" value="PKS_mFAS_DH"/>
</dbReference>
<dbReference type="GO" id="GO:0016491">
    <property type="term" value="F:oxidoreductase activity"/>
    <property type="evidence" value="ECO:0007669"/>
    <property type="project" value="UniProtKB-KW"/>
</dbReference>
<dbReference type="SUPFAM" id="SSF53335">
    <property type="entry name" value="S-adenosyl-L-methionine-dependent methyltransferases"/>
    <property type="match status" value="1"/>
</dbReference>
<dbReference type="InterPro" id="IPR014031">
    <property type="entry name" value="Ketoacyl_synth_C"/>
</dbReference>
<dbReference type="Pfam" id="PF23114">
    <property type="entry name" value="NAD-bd_HRPKS_sdrA"/>
    <property type="match status" value="1"/>
</dbReference>
<keyword evidence="6" id="KW-0511">Multifunctional enzyme</keyword>
<feature type="region of interest" description="N-terminal hotdog fold" evidence="8">
    <location>
        <begin position="972"/>
        <end position="1104"/>
    </location>
</feature>
<dbReference type="InterPro" id="IPR014043">
    <property type="entry name" value="Acyl_transferase_dom"/>
</dbReference>
<dbReference type="Gene3D" id="3.90.180.10">
    <property type="entry name" value="Medium-chain alcohol dehydrogenases, catalytic domain"/>
    <property type="match status" value="1"/>
</dbReference>
<dbReference type="GO" id="GO:0004315">
    <property type="term" value="F:3-oxoacyl-[acyl-carrier-protein] synthase activity"/>
    <property type="evidence" value="ECO:0007669"/>
    <property type="project" value="InterPro"/>
</dbReference>
<feature type="domain" description="Carrier" evidence="9">
    <location>
        <begin position="2514"/>
        <end position="2591"/>
    </location>
</feature>
<organism evidence="12 13">
    <name type="scientific">Aspergillus flavus (strain ATCC 200026 / FGSC A1120 / IAM 13836 / NRRL 3357 / JCM 12722 / SRRC 167)</name>
    <dbReference type="NCBI Taxonomy" id="332952"/>
    <lineage>
        <taxon>Eukaryota</taxon>
        <taxon>Fungi</taxon>
        <taxon>Dikarya</taxon>
        <taxon>Ascomycota</taxon>
        <taxon>Pezizomycotina</taxon>
        <taxon>Eurotiomycetes</taxon>
        <taxon>Eurotiomycetidae</taxon>
        <taxon>Eurotiales</taxon>
        <taxon>Aspergillaceae</taxon>
        <taxon>Aspergillus</taxon>
        <taxon>Aspergillus subgen. Circumdati</taxon>
    </lineage>
</organism>
<dbReference type="InterPro" id="IPR029063">
    <property type="entry name" value="SAM-dependent_MTases_sf"/>
</dbReference>
<dbReference type="Proteomes" id="UP000596276">
    <property type="component" value="Chromosome 4"/>
</dbReference>
<dbReference type="Gene3D" id="3.40.50.150">
    <property type="entry name" value="Vaccinia Virus protein VP39"/>
    <property type="match status" value="1"/>
</dbReference>
<dbReference type="PANTHER" id="PTHR43775:SF29">
    <property type="entry name" value="ASPERFURANONE POLYKETIDE SYNTHASE AFOG-RELATED"/>
    <property type="match status" value="1"/>
</dbReference>
<dbReference type="PROSITE" id="PS52004">
    <property type="entry name" value="KS3_2"/>
    <property type="match status" value="1"/>
</dbReference>
<dbReference type="InterPro" id="IPR018201">
    <property type="entry name" value="Ketoacyl_synth_AS"/>
</dbReference>
<dbReference type="PROSITE" id="PS50075">
    <property type="entry name" value="CARRIER"/>
    <property type="match status" value="1"/>
</dbReference>
<dbReference type="Pfam" id="PF00107">
    <property type="entry name" value="ADH_zinc_N"/>
    <property type="match status" value="1"/>
</dbReference>
<dbReference type="InterPro" id="IPR011032">
    <property type="entry name" value="GroES-like_sf"/>
</dbReference>
<evidence type="ECO:0000256" key="3">
    <source>
        <dbReference type="ARBA" id="ARBA00022679"/>
    </source>
</evidence>
<dbReference type="Pfam" id="PF16197">
    <property type="entry name" value="KAsynt_C_assoc"/>
    <property type="match status" value="1"/>
</dbReference>
<dbReference type="CDD" id="cd02440">
    <property type="entry name" value="AdoMet_MTases"/>
    <property type="match status" value="1"/>
</dbReference>
<dbReference type="Gene3D" id="1.10.1200.10">
    <property type="entry name" value="ACP-like"/>
    <property type="match status" value="1"/>
</dbReference>
<name>A0A7U2QZI3_ASPFN</name>
<keyword evidence="3" id="KW-0808">Transferase</keyword>
<evidence type="ECO:0000259" key="9">
    <source>
        <dbReference type="PROSITE" id="PS50075"/>
    </source>
</evidence>
<protein>
    <submittedName>
        <fullName evidence="12">Lovastatin nonaketide synthase</fullName>
    </submittedName>
</protein>
<dbReference type="SMART" id="SM00827">
    <property type="entry name" value="PKS_AT"/>
    <property type="match status" value="1"/>
</dbReference>
<dbReference type="Gene3D" id="3.30.70.3290">
    <property type="match status" value="1"/>
</dbReference>
<dbReference type="EMBL" id="CP044618">
    <property type="protein sequence ID" value="QRD90566.1"/>
    <property type="molecule type" value="Genomic_DNA"/>
</dbReference>
<dbReference type="Pfam" id="PF00698">
    <property type="entry name" value="Acyl_transf_1"/>
    <property type="match status" value="1"/>
</dbReference>
<keyword evidence="4" id="KW-0521">NADP</keyword>
<feature type="active site" description="Proton acceptor; for dehydratase activity" evidence="8">
    <location>
        <position position="1004"/>
    </location>
</feature>
<reference evidence="13" key="1">
    <citation type="journal article" date="2021" name="G3 (Bethesda)">
        <title>Chromosome assembled and annotated genome sequence of Aspergillus flavus NRRL 3357.</title>
        <authorList>
            <person name="Skerker J.M."/>
            <person name="Pianalto K.M."/>
            <person name="Mondo S.J."/>
            <person name="Yang K."/>
            <person name="Arkin A.P."/>
            <person name="Keller N.P."/>
            <person name="Grigoriev I.V."/>
            <person name="Louise Glass N.L."/>
        </authorList>
    </citation>
    <scope>NUCLEOTIDE SEQUENCE [LARGE SCALE GENOMIC DNA]</scope>
    <source>
        <strain evidence="13">ATCC 200026 / FGSC A1120 / IAM 13836 / NRRL 3357 / JCM 12722 / SRRC 167</strain>
    </source>
</reference>
<dbReference type="SUPFAM" id="SSF53901">
    <property type="entry name" value="Thiolase-like"/>
    <property type="match status" value="1"/>
</dbReference>
<dbReference type="InterPro" id="IPR013149">
    <property type="entry name" value="ADH-like_C"/>
</dbReference>
<evidence type="ECO:0000256" key="1">
    <source>
        <dbReference type="ARBA" id="ARBA00022450"/>
    </source>
</evidence>
<dbReference type="CDD" id="cd00833">
    <property type="entry name" value="PKS"/>
    <property type="match status" value="1"/>
</dbReference>
<dbReference type="InterPro" id="IPR009081">
    <property type="entry name" value="PP-bd_ACP"/>
</dbReference>
<dbReference type="PROSITE" id="PS52019">
    <property type="entry name" value="PKS_MFAS_DH"/>
    <property type="match status" value="1"/>
</dbReference>
<dbReference type="InterPro" id="IPR050091">
    <property type="entry name" value="PKS_NRPS_Biosynth_Enz"/>
</dbReference>
<dbReference type="InterPro" id="IPR020841">
    <property type="entry name" value="PKS_Beta-ketoAc_synthase_dom"/>
</dbReference>
<feature type="domain" description="Ketosynthase family 3 (KS3)" evidence="10">
    <location>
        <begin position="15"/>
        <end position="440"/>
    </location>
</feature>
<keyword evidence="2" id="KW-0597">Phosphoprotein</keyword>
<sequence length="2595" mass="287561">MQSRPQENRGNCAPSEPLAIVGFAFKFPDGVDSDDTFWDMIWKGRSATMNFPGDRLNIDGFYHPDKSRQSNVYVKGGNFIQDDLGAFDAPFFSISPSEAACMDPQHRLLLETAYHALEDAGIPMEKCAGSNASVYTGSFTNDYLSILQQDYDAEQRHAAMGIATCMLANRISWFFNLKGTSMNIDTACSSSLIALHLACQDLRAGTASMALVGGANLVFHPQFMKMMANANFLAPDSQCWSFDERANGYARGEGIAVLVVKRLEDALRNGDTIRAVIRNTGSNQDGRTPGITQPCLESQINLIKETYRRADIDMQPTRFFEAHGTGTPVGDPIEATAIGRAFSYYRTMDDPLYLGAVKANIGHLEGCSGLAGVIKSLLVLENGVIPPIAKFKSASNQIDTESLPICFPTSPLPWPTPGLRRACVNSFGFGGTNTIIILDDAHNYLQLNGLRGHHRTWEGRCDSQAVEHNSVDRTMATISYGDEASELLDLHEMPKLLVWSASRREGAEKLSESYSELIRDTQCDLRDLSYTLAEKRSHLSWRSFAISSERDNRLSTSKAKVERPIRAHENPGVAFIFSGQGGQYHGMGRELYHYPEFKRSLDSSDECLKRLNCPWSLYRLLSVGHCDFQIDSPEYSQPLCTCIQIALIDYFTSMGITPTVVLGHSSGEIAAAYAAGALSRFAAIKVAYYRGVLSSRLADSGPNRSMMAVGLSKNDIAPYIQRLQEKVNAVDIVIGCVNSPKSITLSGSAEQLDIVRCWLENDNIFTRKLRVNVAYHSRSMTHIVDEYLLAMGSLEKGRESGYIPMLSSVTADVAAVDALGSAEYWIRNMYSRVEFDRAMSNLLIQHSKGPRKQLGRSNSTWTSRVTHLLEIGPHSVLQGPISDCLQAAHAAEKPAYISSLLRGENAHQAVLRTVGKLYCAGFQVNLLKANLQNDMPRPTPKGMPRYPFDHNTSYWKESRISRNFRFRSELRHDLLGTRTLDWNPSEARWRNTLRVGELPWLRDHRVEGQITLPAAAMVVMAVEAVRQLIEDPDSLDTIKFENVSFLHPIRFFDGTDQIETQFTLSSETSTLGNTFWSRFRLFAIENDSYVECCKGLVRVTVTCDQPATGRSPMRIPFATLGIASWIKDIRDACRGPEVDAYSVLKATTVDYGPCFQNVQGLRLGDSGEAIAEVQIGTWKSRTDTNIRAQRYAVHPCTLDGLAQVLFPAVMKGGRVLPTMVPTHAASIWINCRRFQLLHKGSLGVSARCNIRGTRGSSGNIVATSPGSDDIPLVYIEGLETTFLGTHETSRTENEALRNLCTRILWRPDIDLMSVEELMTECSRERPEEPRDSVQQYKTLKLAILTFIDSAMSIIDQAGSLSIPEEFKPYVAWMEYQQRRPENSELRTIAQRLIANSGEHDRLVTLVEETGVEGEFFMNVGSHLTAVLSGSVDPLELMFKNNLADRFYQQMLGNPYHTHPVKVYLDYLCFKNPSMNFLEVGAGTGGQTSCVLKSIVSDGLQRCARYDYTDVSPAFLSNARERFQEYAGVMRFQVYDLSIDPISQSFQPNNYDVIIASHVLHAVDNLEQALQNIRTLLKHNGKLLLFETTDPNSLPIGFAFGLLRGWWSPLALDSRSQHSPCLTTAQWDKKLKNTGFSGVNLEFEGQQYPECQYSSIIISSATAHANGVPPVNSVSGIGSDIVVMIDPQVGDQCRVASSLEEHFSNIYTYSLQELTMMDLSPSTLVVSLVELNKPFLNAMSVHDFGNLQSMLLKLKNILWVTQAQGRCTPHQYLAEGFGRSLASEDSTRVFVTLALDGSDMRVKERRDLISRVVKRIQEGPRSDLETNFIVKGGLLQIPRVSADFTMNDRVNEAKQQYQQEQWQLPSPAQAFIKLRSPGPHHSLEFCEKPMETQPLNDVELIVEVKCVGLSFRDYLAAIGQLDHSELGMECAGIVKVAGCKSGFNSGDRVCLIGTSMACTSVRIRSDGARALPPDVTFAEGASLPCAVWLAYHSLVRVARIQRGESLLICQGSSTVAQIAIQIALTRGARILALVSSESKRNFLSQTFGIERRETFLSDDPSTSSRLQETTDGKGVDIIFGSLADYNMIDFYEYLAPHGRLLDISLKPSSSIRSPMPGMGPANVTQASINLAELLRTKASTAHQIFQEAMELYFCQQLKPPQPINIIPAMDIETACYKLNISDSIGKHIVELSEGVTIDVCYTHEAPVNAVKRPGYYFSNAATYVIAGGLGGLGRSFARWMASRGARHLVLLSRSGPQTQAAKSLLHELRAQGVQVVAPRVDIGDFHELNEVISCLSVYMPPIRGCIQATMVLKDNLFGNMSHDDWTQSTQSKVAGSWNLHQLLPEGMDFFILISSINGILGGMAQANYAAGNTFEDALARYRIGIGEKAIAIDLGLMVSEGLVAENKSLLASLRSMGHLMDISQDDLMSLLDYYCNPNLPLLSQDEAQVLVGIELPSNVRAKGKDLHHFTRRPIFRHLFVIDRQLKVSSAEIEGPSIPTAIDRQSELRAVPSQDEAVSLVTGWIRVKLAHIMGIPRAEISPEKPVSAYGIDSLMALDLKNWFHNEIGAELVIFDIMSSMDLRQLAGVAVRKSRYRK</sequence>
<dbReference type="InterPro" id="IPR020807">
    <property type="entry name" value="PKS_DH"/>
</dbReference>
<dbReference type="CDD" id="cd05195">
    <property type="entry name" value="enoyl_red"/>
    <property type="match status" value="1"/>
</dbReference>
<dbReference type="SUPFAM" id="SSF47336">
    <property type="entry name" value="ACP-like"/>
    <property type="match status" value="1"/>
</dbReference>
<dbReference type="Pfam" id="PF14765">
    <property type="entry name" value="PS-DH"/>
    <property type="match status" value="1"/>
</dbReference>
<dbReference type="GO" id="GO:0004312">
    <property type="term" value="F:fatty acid synthase activity"/>
    <property type="evidence" value="ECO:0007669"/>
    <property type="project" value="TreeGrafter"/>
</dbReference>
<dbReference type="InterPro" id="IPR057326">
    <property type="entry name" value="KR_dom"/>
</dbReference>
<evidence type="ECO:0000259" key="11">
    <source>
        <dbReference type="PROSITE" id="PS52019"/>
    </source>
</evidence>
<dbReference type="InterPro" id="IPR013968">
    <property type="entry name" value="PKS_KR"/>
</dbReference>
<dbReference type="InterPro" id="IPR049552">
    <property type="entry name" value="PKS_DH_N"/>
</dbReference>
<dbReference type="SMART" id="SM00829">
    <property type="entry name" value="PKS_ER"/>
    <property type="match status" value="1"/>
</dbReference>
<dbReference type="SUPFAM" id="SSF51735">
    <property type="entry name" value="NAD(P)-binding Rossmann-fold domains"/>
    <property type="match status" value="2"/>
</dbReference>
<dbReference type="PROSITE" id="PS00606">
    <property type="entry name" value="KS3_1"/>
    <property type="match status" value="1"/>
</dbReference>
<dbReference type="InterPro" id="IPR016039">
    <property type="entry name" value="Thiolase-like"/>
</dbReference>
<dbReference type="Pfam" id="PF00109">
    <property type="entry name" value="ketoacyl-synt"/>
    <property type="match status" value="1"/>
</dbReference>
<dbReference type="InterPro" id="IPR036736">
    <property type="entry name" value="ACP-like_sf"/>
</dbReference>
<feature type="region of interest" description="C-terminal hotdog fold" evidence="8">
    <location>
        <begin position="1134"/>
        <end position="1289"/>
    </location>
</feature>
<dbReference type="SMART" id="SM00826">
    <property type="entry name" value="PKS_DH"/>
    <property type="match status" value="1"/>
</dbReference>
<dbReference type="SMART" id="SM00822">
    <property type="entry name" value="PKS_KR"/>
    <property type="match status" value="1"/>
</dbReference>
<dbReference type="Gene3D" id="3.10.129.110">
    <property type="entry name" value="Polyketide synthase dehydratase"/>
    <property type="match status" value="1"/>
</dbReference>
<dbReference type="Pfam" id="PF21089">
    <property type="entry name" value="PKS_DH_N"/>
    <property type="match status" value="1"/>
</dbReference>
<evidence type="ECO:0000256" key="6">
    <source>
        <dbReference type="ARBA" id="ARBA00023268"/>
    </source>
</evidence>
<dbReference type="InterPro" id="IPR020843">
    <property type="entry name" value="ER"/>
</dbReference>
<feature type="active site" description="Proton donor; for dehydratase activity" evidence="8">
    <location>
        <position position="1199"/>
    </location>
</feature>
<dbReference type="InterPro" id="IPR001227">
    <property type="entry name" value="Ac_transferase_dom_sf"/>
</dbReference>
<proteinExistence type="predicted"/>
<dbReference type="Gene3D" id="3.40.47.10">
    <property type="match status" value="1"/>
</dbReference>
<dbReference type="InterPro" id="IPR049551">
    <property type="entry name" value="PKS_DH_C"/>
</dbReference>
<dbReference type="InterPro" id="IPR016035">
    <property type="entry name" value="Acyl_Trfase/lysoPLipase"/>
</dbReference>
<dbReference type="VEuPathDB" id="FungiDB:F9C07_2283804"/>
<dbReference type="SUPFAM" id="SSF55048">
    <property type="entry name" value="Probable ACP-binding domain of malonyl-CoA ACP transacylase"/>
    <property type="match status" value="1"/>
</dbReference>
<dbReference type="InterPro" id="IPR042104">
    <property type="entry name" value="PKS_dehydratase_sf"/>
</dbReference>
<keyword evidence="1" id="KW-0596">Phosphopantetheine</keyword>
<dbReference type="SMART" id="SM00823">
    <property type="entry name" value="PKS_PP"/>
    <property type="match status" value="1"/>
</dbReference>
<keyword evidence="13" id="KW-1185">Reference proteome</keyword>
<dbReference type="Pfam" id="PF00550">
    <property type="entry name" value="PP-binding"/>
    <property type="match status" value="1"/>
</dbReference>
<dbReference type="GO" id="GO:0044550">
    <property type="term" value="P:secondary metabolite biosynthetic process"/>
    <property type="evidence" value="ECO:0007669"/>
    <property type="project" value="TreeGrafter"/>
</dbReference>
<evidence type="ECO:0000256" key="2">
    <source>
        <dbReference type="ARBA" id="ARBA00022553"/>
    </source>
</evidence>
<accession>A0A7U2QZI3</accession>
<evidence type="ECO:0000256" key="5">
    <source>
        <dbReference type="ARBA" id="ARBA00023002"/>
    </source>
</evidence>
<dbReference type="InterPro" id="IPR020806">
    <property type="entry name" value="PKS_PP-bd"/>
</dbReference>
<dbReference type="GO" id="GO:0006633">
    <property type="term" value="P:fatty acid biosynthetic process"/>
    <property type="evidence" value="ECO:0007669"/>
    <property type="project" value="InterPro"/>
</dbReference>
<dbReference type="InterPro" id="IPR016036">
    <property type="entry name" value="Malonyl_transacylase_ACP-bd"/>
</dbReference>
<dbReference type="InterPro" id="IPR056501">
    <property type="entry name" value="NAD-bd_HRPKS_sdrA"/>
</dbReference>
<dbReference type="Pfam" id="PF02801">
    <property type="entry name" value="Ketoacyl-synt_C"/>
    <property type="match status" value="1"/>
</dbReference>
<dbReference type="Gene3D" id="3.40.366.10">
    <property type="entry name" value="Malonyl-Coenzyme A Acyl Carrier Protein, domain 2"/>
    <property type="match status" value="1"/>
</dbReference>
<keyword evidence="7" id="KW-0012">Acyltransferase</keyword>
<keyword evidence="5" id="KW-0560">Oxidoreductase</keyword>
<dbReference type="VEuPathDB" id="FungiDB:AFLA_011883"/>
<evidence type="ECO:0000313" key="12">
    <source>
        <dbReference type="EMBL" id="QRD90566.1"/>
    </source>
</evidence>
<evidence type="ECO:0000256" key="4">
    <source>
        <dbReference type="ARBA" id="ARBA00022857"/>
    </source>
</evidence>
<dbReference type="Gene3D" id="3.40.50.720">
    <property type="entry name" value="NAD(P)-binding Rossmann-like Domain"/>
    <property type="match status" value="1"/>
</dbReference>
<dbReference type="OMA" id="RGCIQAT"/>
<dbReference type="InterPro" id="IPR013217">
    <property type="entry name" value="Methyltransf_12"/>
</dbReference>
<dbReference type="PANTHER" id="PTHR43775">
    <property type="entry name" value="FATTY ACID SYNTHASE"/>
    <property type="match status" value="1"/>
</dbReference>
<dbReference type="InterPro" id="IPR032821">
    <property type="entry name" value="PKS_assoc"/>
</dbReference>
<dbReference type="InterPro" id="IPR036291">
    <property type="entry name" value="NAD(P)-bd_dom_sf"/>
</dbReference>
<evidence type="ECO:0000313" key="13">
    <source>
        <dbReference type="Proteomes" id="UP000596276"/>
    </source>
</evidence>
<evidence type="ECO:0000256" key="8">
    <source>
        <dbReference type="PROSITE-ProRule" id="PRU01363"/>
    </source>
</evidence>